<dbReference type="GO" id="GO:0003677">
    <property type="term" value="F:DNA binding"/>
    <property type="evidence" value="ECO:0007669"/>
    <property type="project" value="UniProtKB-KW"/>
</dbReference>
<comment type="similarity">
    <text evidence="1 13">Belongs to the RuvC family.</text>
</comment>
<comment type="catalytic activity">
    <reaction evidence="12 13">
        <text>Endonucleolytic cleavage at a junction such as a reciprocal single-stranded crossover between two homologous DNA duplexes (Holliday junction).</text>
        <dbReference type="EC" id="3.1.21.10"/>
    </reaction>
</comment>
<evidence type="ECO:0000256" key="14">
    <source>
        <dbReference type="NCBIfam" id="TIGR00228"/>
    </source>
</evidence>
<evidence type="ECO:0000256" key="6">
    <source>
        <dbReference type="ARBA" id="ARBA00022763"/>
    </source>
</evidence>
<evidence type="ECO:0000256" key="1">
    <source>
        <dbReference type="ARBA" id="ARBA00009518"/>
    </source>
</evidence>
<dbReference type="AlphaFoldDB" id="A0A2R5EPX4"/>
<reference evidence="15 16" key="1">
    <citation type="submission" date="2017-08" db="EMBL/GenBank/DDBJ databases">
        <title>Substantial Increase in Enzyme Production by Combined Drug-Resistance Mutations in Paenibacillus agaridevorans.</title>
        <authorList>
            <person name="Tanaka Y."/>
            <person name="Funane K."/>
            <person name="Hosaka T."/>
            <person name="Shiwa Y."/>
            <person name="Fujita N."/>
            <person name="Miyazaki T."/>
            <person name="Yoshikawa H."/>
            <person name="Murakami K."/>
            <person name="Kasahara K."/>
            <person name="Inaoka T."/>
            <person name="Hiraga Y."/>
            <person name="Ochi K."/>
        </authorList>
    </citation>
    <scope>NUCLEOTIDE SEQUENCE [LARGE SCALE GENOMIC DNA]</scope>
    <source>
        <strain evidence="15 16">T-3040</strain>
    </source>
</reference>
<evidence type="ECO:0000256" key="10">
    <source>
        <dbReference type="ARBA" id="ARBA00023172"/>
    </source>
</evidence>
<keyword evidence="10 13" id="KW-0233">DNA recombination</keyword>
<evidence type="ECO:0000256" key="3">
    <source>
        <dbReference type="ARBA" id="ARBA00022722"/>
    </source>
</evidence>
<evidence type="ECO:0000256" key="13">
    <source>
        <dbReference type="HAMAP-Rule" id="MF_00034"/>
    </source>
</evidence>
<dbReference type="EMBL" id="BDQX01000171">
    <property type="protein sequence ID" value="GBG08732.1"/>
    <property type="molecule type" value="Genomic_DNA"/>
</dbReference>
<dbReference type="GO" id="GO:0000287">
    <property type="term" value="F:magnesium ion binding"/>
    <property type="evidence" value="ECO:0007669"/>
    <property type="project" value="UniProtKB-UniRule"/>
</dbReference>
<evidence type="ECO:0000313" key="16">
    <source>
        <dbReference type="Proteomes" id="UP000245202"/>
    </source>
</evidence>
<dbReference type="NCBIfam" id="TIGR00228">
    <property type="entry name" value="ruvC"/>
    <property type="match status" value="1"/>
</dbReference>
<keyword evidence="4 13" id="KW-0479">Metal-binding</keyword>
<dbReference type="GO" id="GO:0006310">
    <property type="term" value="P:DNA recombination"/>
    <property type="evidence" value="ECO:0007669"/>
    <property type="project" value="UniProtKB-UniRule"/>
</dbReference>
<feature type="binding site" evidence="13">
    <location>
        <position position="92"/>
    </location>
    <ligand>
        <name>Mg(2+)</name>
        <dbReference type="ChEBI" id="CHEBI:18420"/>
        <label>2</label>
    </ligand>
</feature>
<protein>
    <recommendedName>
        <fullName evidence="13 14">Crossover junction endodeoxyribonuclease RuvC</fullName>
        <ecNumber evidence="13 14">3.1.21.10</ecNumber>
    </recommendedName>
    <alternativeName>
        <fullName evidence="13">Holliday junction nuclease RuvC</fullName>
    </alternativeName>
    <alternativeName>
        <fullName evidence="13">Holliday junction resolvase RuvC</fullName>
    </alternativeName>
</protein>
<dbReference type="GO" id="GO:0005737">
    <property type="term" value="C:cytoplasm"/>
    <property type="evidence" value="ECO:0007669"/>
    <property type="project" value="UniProtKB-SubCell"/>
</dbReference>
<dbReference type="HAMAP" id="MF_00034">
    <property type="entry name" value="RuvC"/>
    <property type="match status" value="1"/>
</dbReference>
<sequence length="192" mass="20616">MGRLRGQLATVALIFSLLHKLGVGGLRVLGIDPGIAIAGFGFVDKNGHKLTPVQYGAITTEAHTPQETRLVQIYESAGALMDRYKPDSVAVEKLFFNRNVTTAFAVGQARGVIILAAAQRGLPVAEYTPLQVKQAVVGYGKAEKRQVQEMVKMFLKLSAVPKPDDVADALAIAICHAHSAVLTNKINEVNRS</sequence>
<keyword evidence="11 13" id="KW-0234">DNA repair</keyword>
<evidence type="ECO:0000256" key="11">
    <source>
        <dbReference type="ARBA" id="ARBA00023204"/>
    </source>
</evidence>
<feature type="active site" evidence="13">
    <location>
        <position position="165"/>
    </location>
</feature>
<dbReference type="InterPro" id="IPR036397">
    <property type="entry name" value="RNaseH_sf"/>
</dbReference>
<accession>A0A2R5EPX4</accession>
<keyword evidence="8 13" id="KW-0460">Magnesium</keyword>
<dbReference type="EC" id="3.1.21.10" evidence="13 14"/>
<dbReference type="Pfam" id="PF02075">
    <property type="entry name" value="RuvC"/>
    <property type="match status" value="1"/>
</dbReference>
<dbReference type="GO" id="GO:0008821">
    <property type="term" value="F:crossover junction DNA endonuclease activity"/>
    <property type="evidence" value="ECO:0007669"/>
    <property type="project" value="UniProtKB-UniRule"/>
</dbReference>
<comment type="subunit">
    <text evidence="13">Homodimer which binds Holliday junction (HJ) DNA. The HJ becomes 2-fold symmetrical on binding to RuvC with unstacked arms; it has a different conformation from HJ DNA in complex with RuvA. In the full resolvosome a probable DNA-RuvA(4)-RuvB(12)-RuvC(2) complex forms which resolves the HJ.</text>
</comment>
<dbReference type="GO" id="GO:0048476">
    <property type="term" value="C:Holliday junction resolvase complex"/>
    <property type="evidence" value="ECO:0007669"/>
    <property type="project" value="UniProtKB-UniRule"/>
</dbReference>
<keyword evidence="16" id="KW-1185">Reference proteome</keyword>
<feature type="active site" evidence="13">
    <location>
        <position position="92"/>
    </location>
</feature>
<dbReference type="InterPro" id="IPR012337">
    <property type="entry name" value="RNaseH-like_sf"/>
</dbReference>
<evidence type="ECO:0000256" key="2">
    <source>
        <dbReference type="ARBA" id="ARBA00022490"/>
    </source>
</evidence>
<evidence type="ECO:0000256" key="9">
    <source>
        <dbReference type="ARBA" id="ARBA00023125"/>
    </source>
</evidence>
<keyword evidence="9 13" id="KW-0238">DNA-binding</keyword>
<dbReference type="GO" id="GO:0006281">
    <property type="term" value="P:DNA repair"/>
    <property type="evidence" value="ECO:0007669"/>
    <property type="project" value="UniProtKB-UniRule"/>
</dbReference>
<keyword evidence="3 13" id="KW-0540">Nuclease</keyword>
<evidence type="ECO:0000256" key="8">
    <source>
        <dbReference type="ARBA" id="ARBA00022842"/>
    </source>
</evidence>
<dbReference type="PANTHER" id="PTHR30194">
    <property type="entry name" value="CROSSOVER JUNCTION ENDODEOXYRIBONUCLEASE RUVC"/>
    <property type="match status" value="1"/>
</dbReference>
<dbReference type="InterPro" id="IPR002176">
    <property type="entry name" value="X-over_junc_endoDNase_RuvC"/>
</dbReference>
<dbReference type="FunFam" id="3.30.420.10:FF:000002">
    <property type="entry name" value="Crossover junction endodeoxyribonuclease RuvC"/>
    <property type="match status" value="1"/>
</dbReference>
<dbReference type="InterPro" id="IPR020563">
    <property type="entry name" value="X-over_junc_endoDNase_Mg_BS"/>
</dbReference>
<gene>
    <name evidence="13" type="primary">ruvC</name>
    <name evidence="15" type="ORF">PAT3040_03327</name>
</gene>
<keyword evidence="5 13" id="KW-0255">Endonuclease</keyword>
<organism evidence="15 16">
    <name type="scientific">Paenibacillus agaridevorans</name>
    <dbReference type="NCBI Taxonomy" id="171404"/>
    <lineage>
        <taxon>Bacteria</taxon>
        <taxon>Bacillati</taxon>
        <taxon>Bacillota</taxon>
        <taxon>Bacilli</taxon>
        <taxon>Bacillales</taxon>
        <taxon>Paenibacillaceae</taxon>
        <taxon>Paenibacillus</taxon>
    </lineage>
</organism>
<evidence type="ECO:0000313" key="15">
    <source>
        <dbReference type="EMBL" id="GBG08732.1"/>
    </source>
</evidence>
<dbReference type="PANTHER" id="PTHR30194:SF3">
    <property type="entry name" value="CROSSOVER JUNCTION ENDODEOXYRIBONUCLEASE RUVC"/>
    <property type="match status" value="1"/>
</dbReference>
<dbReference type="PROSITE" id="PS01321">
    <property type="entry name" value="RUVC"/>
    <property type="match status" value="1"/>
</dbReference>
<feature type="active site" evidence="13">
    <location>
        <position position="32"/>
    </location>
</feature>
<name>A0A2R5EPX4_9BACL</name>
<evidence type="ECO:0000256" key="5">
    <source>
        <dbReference type="ARBA" id="ARBA00022759"/>
    </source>
</evidence>
<comment type="caution">
    <text evidence="15">The sequence shown here is derived from an EMBL/GenBank/DDBJ whole genome shotgun (WGS) entry which is preliminary data.</text>
</comment>
<comment type="subcellular location">
    <subcellularLocation>
        <location evidence="13">Cytoplasm</location>
    </subcellularLocation>
</comment>
<feature type="binding site" evidence="13">
    <location>
        <position position="32"/>
    </location>
    <ligand>
        <name>Mg(2+)</name>
        <dbReference type="ChEBI" id="CHEBI:18420"/>
        <label>1</label>
    </ligand>
</feature>
<dbReference type="NCBIfam" id="NF000711">
    <property type="entry name" value="PRK00039.2-1"/>
    <property type="match status" value="1"/>
</dbReference>
<dbReference type="CDD" id="cd16962">
    <property type="entry name" value="RuvC"/>
    <property type="match status" value="1"/>
</dbReference>
<feature type="binding site" evidence="13">
    <location>
        <position position="165"/>
    </location>
    <ligand>
        <name>Mg(2+)</name>
        <dbReference type="ChEBI" id="CHEBI:18420"/>
        <label>1</label>
    </ligand>
</feature>
<keyword evidence="6 13" id="KW-0227">DNA damage</keyword>
<comment type="function">
    <text evidence="13">The RuvA-RuvB-RuvC complex processes Holliday junction (HJ) DNA during genetic recombination and DNA repair. Endonuclease that resolves HJ intermediates. Cleaves cruciform DNA by making single-stranded nicks across the HJ at symmetrical positions within the homologous arms, yielding a 5'-phosphate and a 3'-hydroxyl group; requires a central core of homology in the junction. The consensus cleavage sequence is 5'-(A/T)TT(C/G)-3'. Cleavage occurs on the 3'-side of the TT dinucleotide at the point of strand exchange. HJ branch migration catalyzed by RuvA-RuvB allows RuvC to scan DNA until it finds its consensus sequence, where it cleaves and resolves the cruciform DNA.</text>
</comment>
<dbReference type="Proteomes" id="UP000245202">
    <property type="component" value="Unassembled WGS sequence"/>
</dbReference>
<evidence type="ECO:0000256" key="4">
    <source>
        <dbReference type="ARBA" id="ARBA00022723"/>
    </source>
</evidence>
<comment type="cofactor">
    <cofactor evidence="13">
        <name>Mg(2+)</name>
        <dbReference type="ChEBI" id="CHEBI:18420"/>
    </cofactor>
    <text evidence="13">Binds 2 Mg(2+) ion per subunit.</text>
</comment>
<evidence type="ECO:0000256" key="12">
    <source>
        <dbReference type="ARBA" id="ARBA00029354"/>
    </source>
</evidence>
<keyword evidence="7 13" id="KW-0378">Hydrolase</keyword>
<proteinExistence type="inferred from homology"/>
<dbReference type="Gene3D" id="3.30.420.10">
    <property type="entry name" value="Ribonuclease H-like superfamily/Ribonuclease H"/>
    <property type="match status" value="1"/>
</dbReference>
<dbReference type="PRINTS" id="PR00696">
    <property type="entry name" value="RSOLVASERUVC"/>
</dbReference>
<keyword evidence="2 13" id="KW-0963">Cytoplasm</keyword>
<dbReference type="SUPFAM" id="SSF53098">
    <property type="entry name" value="Ribonuclease H-like"/>
    <property type="match status" value="1"/>
</dbReference>
<evidence type="ECO:0000256" key="7">
    <source>
        <dbReference type="ARBA" id="ARBA00022801"/>
    </source>
</evidence>